<dbReference type="InterPro" id="IPR020476">
    <property type="entry name" value="Nudix_hydrolase"/>
</dbReference>
<dbReference type="InterPro" id="IPR015797">
    <property type="entry name" value="NUDIX_hydrolase-like_dom_sf"/>
</dbReference>
<dbReference type="EMBL" id="JACSPZ010000015">
    <property type="protein sequence ID" value="MBD8038738.1"/>
    <property type="molecule type" value="Genomic_DNA"/>
</dbReference>
<dbReference type="PRINTS" id="PR00502">
    <property type="entry name" value="NUDIXFAMILY"/>
</dbReference>
<comment type="caution">
    <text evidence="5">The sequence shown here is derived from an EMBL/GenBank/DDBJ whole genome shotgun (WGS) entry which is preliminary data.</text>
</comment>
<proteinExistence type="inferred from homology"/>
<reference evidence="5 6" key="1">
    <citation type="submission" date="2020-08" db="EMBL/GenBank/DDBJ databases">
        <title>A Genomic Blueprint of the Chicken Gut Microbiome.</title>
        <authorList>
            <person name="Gilroy R."/>
            <person name="Ravi A."/>
            <person name="Getino M."/>
            <person name="Pursley I."/>
            <person name="Horton D.L."/>
            <person name="Alikhan N.-F."/>
            <person name="Baker D."/>
            <person name="Gharbi K."/>
            <person name="Hall N."/>
            <person name="Watson M."/>
            <person name="Adriaenssens E.M."/>
            <person name="Foster-Nyarko E."/>
            <person name="Jarju S."/>
            <person name="Secka A."/>
            <person name="Antonio M."/>
            <person name="Oren A."/>
            <person name="Chaudhuri R."/>
            <person name="La Ragione R.M."/>
            <person name="Hildebrand F."/>
            <person name="Pallen M.J."/>
        </authorList>
    </citation>
    <scope>NUCLEOTIDE SEQUENCE [LARGE SCALE GENOMIC DNA]</scope>
    <source>
        <strain evidence="5 6">A46</strain>
    </source>
</reference>
<gene>
    <name evidence="5" type="ORF">H9635_18495</name>
</gene>
<keyword evidence="2 3" id="KW-0378">Hydrolase</keyword>
<dbReference type="CDD" id="cd04699">
    <property type="entry name" value="NUDIX_MutT_Nudt1"/>
    <property type="match status" value="1"/>
</dbReference>
<keyword evidence="6" id="KW-1185">Reference proteome</keyword>
<protein>
    <submittedName>
        <fullName evidence="5">NUDIX domain-containing protein</fullName>
    </submittedName>
</protein>
<dbReference type="PANTHER" id="PTHR43736">
    <property type="entry name" value="ADP-RIBOSE PYROPHOSPHATASE"/>
    <property type="match status" value="1"/>
</dbReference>
<dbReference type="InterPro" id="IPR000086">
    <property type="entry name" value="NUDIX_hydrolase_dom"/>
</dbReference>
<sequence>MNEIKVVVKGVLIRDNRILIIKRSHTDSFGAETWEVVGGNLNFGESLEEALKREFLEEVGLRITVKSLLFSTTFFTSNDRQIVLLSYLCESEESQISLSSEHEQYLWASKEELLTFLPKEILADYELYDVLDLLE</sequence>
<evidence type="ECO:0000313" key="5">
    <source>
        <dbReference type="EMBL" id="MBD8038738.1"/>
    </source>
</evidence>
<evidence type="ECO:0000313" key="6">
    <source>
        <dbReference type="Proteomes" id="UP000619101"/>
    </source>
</evidence>
<evidence type="ECO:0000256" key="3">
    <source>
        <dbReference type="RuleBase" id="RU003476"/>
    </source>
</evidence>
<comment type="similarity">
    <text evidence="1 3">Belongs to the Nudix hydrolase family.</text>
</comment>
<dbReference type="Proteomes" id="UP000619101">
    <property type="component" value="Unassembled WGS sequence"/>
</dbReference>
<feature type="domain" description="Nudix hydrolase" evidence="4">
    <location>
        <begin position="3"/>
        <end position="135"/>
    </location>
</feature>
<evidence type="ECO:0000256" key="1">
    <source>
        <dbReference type="ARBA" id="ARBA00005582"/>
    </source>
</evidence>
<evidence type="ECO:0000256" key="2">
    <source>
        <dbReference type="ARBA" id="ARBA00022801"/>
    </source>
</evidence>
<dbReference type="Gene3D" id="3.90.79.10">
    <property type="entry name" value="Nucleoside Triphosphate Pyrophosphohydrolase"/>
    <property type="match status" value="1"/>
</dbReference>
<organism evidence="5 6">
    <name type="scientific">Solibacillus faecavium</name>
    <dbReference type="NCBI Taxonomy" id="2762221"/>
    <lineage>
        <taxon>Bacteria</taxon>
        <taxon>Bacillati</taxon>
        <taxon>Bacillota</taxon>
        <taxon>Bacilli</taxon>
        <taxon>Bacillales</taxon>
        <taxon>Caryophanaceae</taxon>
        <taxon>Solibacillus</taxon>
    </lineage>
</organism>
<dbReference type="Pfam" id="PF00293">
    <property type="entry name" value="NUDIX"/>
    <property type="match status" value="1"/>
</dbReference>
<dbReference type="SUPFAM" id="SSF55811">
    <property type="entry name" value="Nudix"/>
    <property type="match status" value="1"/>
</dbReference>
<name>A0ABR8Y3P9_9BACL</name>
<dbReference type="PANTHER" id="PTHR43736:SF1">
    <property type="entry name" value="DIHYDRONEOPTERIN TRIPHOSPHATE DIPHOSPHATASE"/>
    <property type="match status" value="1"/>
</dbReference>
<accession>A0ABR8Y3P9</accession>
<dbReference type="RefSeq" id="WP_191701801.1">
    <property type="nucleotide sequence ID" value="NZ_JACSPZ010000015.1"/>
</dbReference>
<dbReference type="PROSITE" id="PS51462">
    <property type="entry name" value="NUDIX"/>
    <property type="match status" value="1"/>
</dbReference>
<dbReference type="PROSITE" id="PS00893">
    <property type="entry name" value="NUDIX_BOX"/>
    <property type="match status" value="1"/>
</dbReference>
<evidence type="ECO:0000259" key="4">
    <source>
        <dbReference type="PROSITE" id="PS51462"/>
    </source>
</evidence>
<dbReference type="InterPro" id="IPR020084">
    <property type="entry name" value="NUDIX_hydrolase_CS"/>
</dbReference>